<dbReference type="AlphaFoldDB" id="A0A3E0VY41"/>
<gene>
    <name evidence="1" type="ORF">B7R22_09855</name>
</gene>
<dbReference type="Proteomes" id="UP000256541">
    <property type="component" value="Unassembled WGS sequence"/>
</dbReference>
<evidence type="ECO:0000313" key="1">
    <source>
        <dbReference type="EMBL" id="RFA14515.1"/>
    </source>
</evidence>
<reference evidence="1 2" key="1">
    <citation type="submission" date="2017-04" db="EMBL/GenBank/DDBJ databases">
        <title>Comparative genome analysis of Subtercola boreus.</title>
        <authorList>
            <person name="Cho Y.-J."/>
            <person name="Cho A."/>
            <person name="Kim O.-S."/>
            <person name="Lee J.-I."/>
        </authorList>
    </citation>
    <scope>NUCLEOTIDE SEQUENCE [LARGE SCALE GENOMIC DNA]</scope>
    <source>
        <strain evidence="1 2">P27479</strain>
    </source>
</reference>
<name>A0A3E0VY41_9MICO</name>
<dbReference type="OrthoDB" id="9998853at2"/>
<organism evidence="1 2">
    <name type="scientific">Subtercola boreus</name>
    <dbReference type="NCBI Taxonomy" id="120213"/>
    <lineage>
        <taxon>Bacteria</taxon>
        <taxon>Bacillati</taxon>
        <taxon>Actinomycetota</taxon>
        <taxon>Actinomycetes</taxon>
        <taxon>Micrococcales</taxon>
        <taxon>Microbacteriaceae</taxon>
        <taxon>Subtercola</taxon>
    </lineage>
</organism>
<proteinExistence type="predicted"/>
<comment type="caution">
    <text evidence="1">The sequence shown here is derived from an EMBL/GenBank/DDBJ whole genome shotgun (WGS) entry which is preliminary data.</text>
</comment>
<accession>A0A3E0VY41</accession>
<dbReference type="RefSeq" id="WP_116411569.1">
    <property type="nucleotide sequence ID" value="NZ_NBXB01000028.1"/>
</dbReference>
<dbReference type="EMBL" id="NBXB01000028">
    <property type="protein sequence ID" value="RFA14515.1"/>
    <property type="molecule type" value="Genomic_DNA"/>
</dbReference>
<protein>
    <submittedName>
        <fullName evidence="1">Uncharacterized protein</fullName>
    </submittedName>
</protein>
<sequence>MAGLDFKEAKDLARTQSVRGESATKRQRIVQDYLTAVHPDTGLDVVFVPGEAAPDWAFEPVGQHAA</sequence>
<evidence type="ECO:0000313" key="2">
    <source>
        <dbReference type="Proteomes" id="UP000256541"/>
    </source>
</evidence>